<evidence type="ECO:0000313" key="3">
    <source>
        <dbReference type="EMBL" id="OEK07873.1"/>
    </source>
</evidence>
<dbReference type="InterPro" id="IPR052367">
    <property type="entry name" value="Thiosulfate_ST/Rhodanese-like"/>
</dbReference>
<gene>
    <name evidence="3" type="ORF">A8C32_15450</name>
</gene>
<proteinExistence type="predicted"/>
<dbReference type="Gene3D" id="3.40.250.10">
    <property type="entry name" value="Rhodanese-like domain"/>
    <property type="match status" value="1"/>
</dbReference>
<organism evidence="3 4">
    <name type="scientific">Flavivirga aquatica</name>
    <dbReference type="NCBI Taxonomy" id="1849968"/>
    <lineage>
        <taxon>Bacteria</taxon>
        <taxon>Pseudomonadati</taxon>
        <taxon>Bacteroidota</taxon>
        <taxon>Flavobacteriia</taxon>
        <taxon>Flavobacteriales</taxon>
        <taxon>Flavobacteriaceae</taxon>
        <taxon>Flavivirga</taxon>
    </lineage>
</organism>
<keyword evidence="4" id="KW-1185">Reference proteome</keyword>
<dbReference type="Proteomes" id="UP000095713">
    <property type="component" value="Unassembled WGS sequence"/>
</dbReference>
<evidence type="ECO:0000259" key="2">
    <source>
        <dbReference type="PROSITE" id="PS50206"/>
    </source>
</evidence>
<accession>A0A1E5T922</accession>
<reference evidence="3 4" key="1">
    <citation type="submission" date="2016-05" db="EMBL/GenBank/DDBJ databases">
        <title>Draft Genome Sequence of Algibacter sp. Strain SK-16 Isolated from the Surface Water of Aburatsubo Inlet.</title>
        <authorList>
            <person name="Wong S.-K."/>
            <person name="Yoshizawa S."/>
            <person name="Nakajima Y."/>
            <person name="Ogura Y."/>
            <person name="Tetsuya H."/>
            <person name="Hamasaki K."/>
        </authorList>
    </citation>
    <scope>NUCLEOTIDE SEQUENCE [LARGE SCALE GENOMIC DNA]</scope>
    <source>
        <strain evidence="3 4">SK-16</strain>
    </source>
</reference>
<keyword evidence="1" id="KW-0732">Signal</keyword>
<feature type="signal peptide" evidence="1">
    <location>
        <begin position="1"/>
        <end position="18"/>
    </location>
</feature>
<name>A0A1E5T922_9FLAO</name>
<dbReference type="InterPro" id="IPR036873">
    <property type="entry name" value="Rhodanese-like_dom_sf"/>
</dbReference>
<dbReference type="InterPro" id="IPR001763">
    <property type="entry name" value="Rhodanese-like_dom"/>
</dbReference>
<sequence length="170" mass="19731">MKLLLFFTSVLLFTQLQAQETLDDLLNKYNNNKIPYITAQELATPKIKAILLDAREANEYKVSHLKDAVFVGYDHFKVKNIKKQIQKKDTLIVVYCSLGIRSETISHKLKKAGYTNVKNLYGGIFEWKNNGFSVYNEKEKATDSIHTFSYEWSKWLKAGKKVYPKNNINE</sequence>
<protein>
    <submittedName>
        <fullName evidence="3">Rhodanese</fullName>
    </submittedName>
</protein>
<dbReference type="RefSeq" id="WP_069830331.1">
    <property type="nucleotide sequence ID" value="NZ_MDJD01000043.1"/>
</dbReference>
<dbReference type="SUPFAM" id="SSF52821">
    <property type="entry name" value="Rhodanese/Cell cycle control phosphatase"/>
    <property type="match status" value="1"/>
</dbReference>
<dbReference type="Pfam" id="PF00581">
    <property type="entry name" value="Rhodanese"/>
    <property type="match status" value="1"/>
</dbReference>
<dbReference type="NCBIfam" id="NF045521">
    <property type="entry name" value="rhoda_near_glyco"/>
    <property type="match status" value="1"/>
</dbReference>
<comment type="caution">
    <text evidence="3">The sequence shown here is derived from an EMBL/GenBank/DDBJ whole genome shotgun (WGS) entry which is preliminary data.</text>
</comment>
<dbReference type="SMART" id="SM00450">
    <property type="entry name" value="RHOD"/>
    <property type="match status" value="1"/>
</dbReference>
<dbReference type="STRING" id="1849968.A8C32_15450"/>
<feature type="chain" id="PRO_5009186161" evidence="1">
    <location>
        <begin position="19"/>
        <end position="170"/>
    </location>
</feature>
<dbReference type="PANTHER" id="PTHR45431:SF3">
    <property type="entry name" value="RHODANESE-LIKE DOMAIN-CONTAINING PROTEIN 15, CHLOROPLASTIC"/>
    <property type="match status" value="1"/>
</dbReference>
<feature type="domain" description="Rhodanese" evidence="2">
    <location>
        <begin position="48"/>
        <end position="136"/>
    </location>
</feature>
<dbReference type="PROSITE" id="PS50206">
    <property type="entry name" value="RHODANESE_3"/>
    <property type="match status" value="1"/>
</dbReference>
<dbReference type="OrthoDB" id="598065at2"/>
<evidence type="ECO:0000313" key="4">
    <source>
        <dbReference type="Proteomes" id="UP000095713"/>
    </source>
</evidence>
<dbReference type="AlphaFoldDB" id="A0A1E5T922"/>
<dbReference type="CDD" id="cd00158">
    <property type="entry name" value="RHOD"/>
    <property type="match status" value="1"/>
</dbReference>
<dbReference type="PANTHER" id="PTHR45431">
    <property type="entry name" value="RHODANESE-LIKE DOMAIN-CONTAINING PROTEIN 15, CHLOROPLASTIC"/>
    <property type="match status" value="1"/>
</dbReference>
<dbReference type="EMBL" id="MDJD01000043">
    <property type="protein sequence ID" value="OEK07873.1"/>
    <property type="molecule type" value="Genomic_DNA"/>
</dbReference>
<evidence type="ECO:0000256" key="1">
    <source>
        <dbReference type="SAM" id="SignalP"/>
    </source>
</evidence>